<feature type="domain" description="DNL-type" evidence="6">
    <location>
        <begin position="87"/>
        <end position="189"/>
    </location>
</feature>
<comment type="caution">
    <text evidence="7">The sequence shown here is derived from an EMBL/GenBank/DDBJ whole genome shotgun (WGS) entry which is preliminary data.</text>
</comment>
<dbReference type="GO" id="GO:0030150">
    <property type="term" value="P:protein import into mitochondrial matrix"/>
    <property type="evidence" value="ECO:0007669"/>
    <property type="project" value="TreeGrafter"/>
</dbReference>
<evidence type="ECO:0000259" key="6">
    <source>
        <dbReference type="PROSITE" id="PS51501"/>
    </source>
</evidence>
<dbReference type="Pfam" id="PF05180">
    <property type="entry name" value="zf-DNL"/>
    <property type="match status" value="1"/>
</dbReference>
<accession>A0A9W9TAY7</accession>
<dbReference type="OrthoDB" id="512667at2759"/>
<evidence type="ECO:0000256" key="2">
    <source>
        <dbReference type="ARBA" id="ARBA00022771"/>
    </source>
</evidence>
<dbReference type="GO" id="GO:0051087">
    <property type="term" value="F:protein-folding chaperone binding"/>
    <property type="evidence" value="ECO:0007669"/>
    <property type="project" value="TreeGrafter"/>
</dbReference>
<dbReference type="GO" id="GO:0050821">
    <property type="term" value="P:protein stabilization"/>
    <property type="evidence" value="ECO:0007669"/>
    <property type="project" value="TreeGrafter"/>
</dbReference>
<dbReference type="GO" id="GO:0008270">
    <property type="term" value="F:zinc ion binding"/>
    <property type="evidence" value="ECO:0007669"/>
    <property type="project" value="UniProtKB-KW"/>
</dbReference>
<evidence type="ECO:0000256" key="3">
    <source>
        <dbReference type="ARBA" id="ARBA00022833"/>
    </source>
</evidence>
<dbReference type="EMBL" id="JAPQKS010000009">
    <property type="protein sequence ID" value="KAJ5214955.1"/>
    <property type="molecule type" value="Genomic_DNA"/>
</dbReference>
<keyword evidence="8" id="KW-1185">Reference proteome</keyword>
<name>A0A9W9TAY7_9EURO</name>
<dbReference type="GO" id="GO:0005739">
    <property type="term" value="C:mitochondrion"/>
    <property type="evidence" value="ECO:0007669"/>
    <property type="project" value="TreeGrafter"/>
</dbReference>
<protein>
    <recommendedName>
        <fullName evidence="6">DNL-type domain-containing protein</fullName>
    </recommendedName>
</protein>
<proteinExistence type="predicted"/>
<dbReference type="InterPro" id="IPR024158">
    <property type="entry name" value="Mt_import_TIM15"/>
</dbReference>
<dbReference type="PROSITE" id="PS51501">
    <property type="entry name" value="ZF_DNL"/>
    <property type="match status" value="1"/>
</dbReference>
<reference evidence="7" key="2">
    <citation type="journal article" date="2023" name="IMA Fungus">
        <title>Comparative genomic study of the Penicillium genus elucidates a diverse pangenome and 15 lateral gene transfer events.</title>
        <authorList>
            <person name="Petersen C."/>
            <person name="Sorensen T."/>
            <person name="Nielsen M.R."/>
            <person name="Sondergaard T.E."/>
            <person name="Sorensen J.L."/>
            <person name="Fitzpatrick D.A."/>
            <person name="Frisvad J.C."/>
            <person name="Nielsen K.L."/>
        </authorList>
    </citation>
    <scope>NUCLEOTIDE SEQUENCE</scope>
    <source>
        <strain evidence="7">IBT 19713</strain>
    </source>
</reference>
<sequence length="192" mass="21140">MRPFMPRGLRPLVSSTISSSARTPSTRLFSSQLRHVRAPSTPLRAHPSLRRIIPPILRHNSSSSKPLTDAVAEDEAHRALQNEERRKAEAAYRISFTCKPCGQRSEHRMSKQGYHHGTVLIQSITSASSSTKSTTLEDLLKEGGQTITHGMLDGDMEVWEDGTLRKIGGTAAPEEVPDGQSEGEADKSEEQK</sequence>
<gene>
    <name evidence="7" type="ORF">N7468_010634</name>
</gene>
<evidence type="ECO:0000256" key="4">
    <source>
        <dbReference type="PROSITE-ProRule" id="PRU00834"/>
    </source>
</evidence>
<keyword evidence="2 4" id="KW-0863">Zinc-finger</keyword>
<reference evidence="7" key="1">
    <citation type="submission" date="2022-11" db="EMBL/GenBank/DDBJ databases">
        <authorList>
            <person name="Petersen C."/>
        </authorList>
    </citation>
    <scope>NUCLEOTIDE SEQUENCE</scope>
    <source>
        <strain evidence="7">IBT 19713</strain>
    </source>
</reference>
<evidence type="ECO:0000313" key="8">
    <source>
        <dbReference type="Proteomes" id="UP001150941"/>
    </source>
</evidence>
<dbReference type="GO" id="GO:0006457">
    <property type="term" value="P:protein folding"/>
    <property type="evidence" value="ECO:0007669"/>
    <property type="project" value="TreeGrafter"/>
</dbReference>
<evidence type="ECO:0000313" key="7">
    <source>
        <dbReference type="EMBL" id="KAJ5214955.1"/>
    </source>
</evidence>
<organism evidence="7 8">
    <name type="scientific">Penicillium chermesinum</name>
    <dbReference type="NCBI Taxonomy" id="63820"/>
    <lineage>
        <taxon>Eukaryota</taxon>
        <taxon>Fungi</taxon>
        <taxon>Dikarya</taxon>
        <taxon>Ascomycota</taxon>
        <taxon>Pezizomycotina</taxon>
        <taxon>Eurotiomycetes</taxon>
        <taxon>Eurotiomycetidae</taxon>
        <taxon>Eurotiales</taxon>
        <taxon>Aspergillaceae</taxon>
        <taxon>Penicillium</taxon>
    </lineage>
</organism>
<dbReference type="Proteomes" id="UP001150941">
    <property type="component" value="Unassembled WGS sequence"/>
</dbReference>
<dbReference type="RefSeq" id="XP_058325452.1">
    <property type="nucleotide sequence ID" value="XM_058479929.1"/>
</dbReference>
<keyword evidence="3" id="KW-0862">Zinc</keyword>
<dbReference type="AlphaFoldDB" id="A0A9W9TAY7"/>
<dbReference type="GeneID" id="83207233"/>
<feature type="region of interest" description="Disordered" evidence="5">
    <location>
        <begin position="165"/>
        <end position="192"/>
    </location>
</feature>
<evidence type="ECO:0000256" key="1">
    <source>
        <dbReference type="ARBA" id="ARBA00022723"/>
    </source>
</evidence>
<dbReference type="PANTHER" id="PTHR20922:SF13">
    <property type="entry name" value="DNL-TYPE ZINC FINGER PROTEIN"/>
    <property type="match status" value="1"/>
</dbReference>
<dbReference type="InterPro" id="IPR007853">
    <property type="entry name" value="Znf_DNL-typ"/>
</dbReference>
<keyword evidence="1" id="KW-0479">Metal-binding</keyword>
<evidence type="ECO:0000256" key="5">
    <source>
        <dbReference type="SAM" id="MobiDB-lite"/>
    </source>
</evidence>
<dbReference type="PANTHER" id="PTHR20922">
    <property type="entry name" value="DNL-TYPE ZINC FINGER PROTEIN"/>
    <property type="match status" value="1"/>
</dbReference>